<feature type="coiled-coil region" evidence="2">
    <location>
        <begin position="414"/>
        <end position="441"/>
    </location>
</feature>
<dbReference type="InterPro" id="IPR009302">
    <property type="entry name" value="Tail_length_tape_measure"/>
</dbReference>
<dbReference type="AlphaFoldDB" id="A0A4R4JTB7"/>
<evidence type="ECO:0000256" key="1">
    <source>
        <dbReference type="ARBA" id="ARBA00022612"/>
    </source>
</evidence>
<dbReference type="Pfam" id="PF10145">
    <property type="entry name" value="PhageMin_Tail"/>
    <property type="match status" value="1"/>
</dbReference>
<keyword evidence="2" id="KW-0175">Coiled coil</keyword>
<feature type="domain" description="Phage tail tape measure protein" evidence="4">
    <location>
        <begin position="108"/>
        <end position="321"/>
    </location>
</feature>
<dbReference type="NCBIfam" id="TIGR01760">
    <property type="entry name" value="tape_meas_TP901"/>
    <property type="match status" value="1"/>
</dbReference>
<evidence type="ECO:0000256" key="2">
    <source>
        <dbReference type="SAM" id="Coils"/>
    </source>
</evidence>
<sequence length="1196" mass="129065">MSNLATLSVGLLVNAVSFKSAISDAYRYAGQESDRFSRRASEGVKKTEQSYHSLGSAIKSVSGQLALLAGTGFSLGVVINTTRQYSQALSDLSAITGATGEQLKAFDKAAQQMGRTTEYTASQAATALKLMASAKPELMKTSDGLIKATNSALILAQAGGTTLPDATRTLALSLNQFGASAAEADRYINVLAAGAKYGSSEITNTAAAIKNGGVAAAQARVSFEELNAAIQVLAEREVKAGEAGTALRNVILMLERGGDKTLKPSVVGLSVALENLGKKSLSTTSMVKMFGLENVNAATILTKNVDKLNELKTALTGTNTAFEQAKTRTDNLNGDLLSLTSAFEGMIIQIGQSADGPLRTGIQAVTGGVNTLTDNFSTLANVAAYAVLPVIGGRLTSSLQAQAKEWYQLESASRSAARQQAETAKRAIDEANATIKLTEVQGKYIRQQELENPRHGVYVNYAKEKSALIRQETEALAKLDNATQKLAQANRKLSFSTRAWSASLSVARGALSLIGGPLGAAMLAGSAIYYLHQQQEQAKQSAIELGRSTDQLIDSLRTMNNLEVNKRLFDTQDDIVKQKEAIEEQKKLVEARRQVMLSWQTVSKGRVKAPFAPDATKKAAEATRIYKNEVNNLGLMQEGLSKKQSDINLLQARHAGLLRDNYVEIVNITDTLPLMTAAGSEFNRILSTGNKLLQERQELSVAIPLALPASTETQAELNRLQQQIELEKLQGVERAMLAAEQRVKNQDKSDRERVRNKAAELYRLQQANKEKGNKGKEDKTELNHYQQLRREIESAHTTSLQRIIQSEQETLKKLNELDKSGVASHAEVQHLKLLNAENHEKQRLDLAEKYAPVKALVRHEQEANAELKSLYDARLLTEQEYLSASKTLYQDSTKQKLAEQAKQYTAPRIDMAGEVDPVVQLKNQLAEQQALYDAYYQNGIISKERYEQLVTAATNKSKGSQLTAAKELYASQGNFQKMQMNLLDTVEQRTGNALTGMLMGTKSFSDSLKELTASLAQSIIQDLIRIAMQAMITNAVSGLFGGFSGGGAAASSAGASSAGTGAMGMSTSWKSYVPNAKGGIYNSPSLSAYSGQIVSNPTLFAFAKGATGLMGEAGPEAILPLKRGPDGALGVRASSSNAPAVSAAPQVYITINNEQTESQTSSGWEQFGSSIGQFVDGRYRELRDRDLRPGGPLWRR</sequence>
<reference evidence="5 6" key="1">
    <citation type="journal article" date="2019" name="Int. J. Syst. Evol. Microbiol.">
        <title>Photorhabdus khanii subsp. guanajuatensis subsp. nov., isolated from Heterorhabditis atacamensis, and Photorhabdus luminescens subsp. mexicana subsp. nov., isolated from Heterorhabditis mexicana entomopathogenic nematodes.</title>
        <authorList>
            <person name="Machado R.A.R."/>
            <person name="Bruno P."/>
            <person name="Arce C.C.M."/>
            <person name="Liechti N."/>
            <person name="Kohler A."/>
            <person name="Bernal J."/>
            <person name="Bruggmann R."/>
            <person name="Turlings T.C.J."/>
        </authorList>
    </citation>
    <scope>NUCLEOTIDE SEQUENCE [LARGE SCALE GENOMIC DNA]</scope>
    <source>
        <strain evidence="5 6">MEX20-17</strain>
    </source>
</reference>
<keyword evidence="1" id="KW-1188">Viral release from host cell</keyword>
<feature type="domain" description="Tail length tape measure" evidence="3">
    <location>
        <begin position="507"/>
        <end position="740"/>
    </location>
</feature>
<dbReference type="EMBL" id="PUJY01000016">
    <property type="protein sequence ID" value="TDB57246.1"/>
    <property type="molecule type" value="Genomic_DNA"/>
</dbReference>
<dbReference type="Proteomes" id="UP000295598">
    <property type="component" value="Unassembled WGS sequence"/>
</dbReference>
<comment type="caution">
    <text evidence="5">The sequence shown here is derived from an EMBL/GenBank/DDBJ whole genome shotgun (WGS) entry which is preliminary data.</text>
</comment>
<evidence type="ECO:0000313" key="5">
    <source>
        <dbReference type="EMBL" id="TDB57246.1"/>
    </source>
</evidence>
<gene>
    <name evidence="5" type="ORF">C5467_11400</name>
</gene>
<dbReference type="Pfam" id="PF06120">
    <property type="entry name" value="Phage_HK97_TLTM"/>
    <property type="match status" value="1"/>
</dbReference>
<evidence type="ECO:0000259" key="3">
    <source>
        <dbReference type="Pfam" id="PF06120"/>
    </source>
</evidence>
<evidence type="ECO:0000259" key="4">
    <source>
        <dbReference type="Pfam" id="PF10145"/>
    </source>
</evidence>
<dbReference type="PANTHER" id="PTHR37813">
    <property type="entry name" value="FELS-2 PROPHAGE PROTEIN"/>
    <property type="match status" value="1"/>
</dbReference>
<proteinExistence type="predicted"/>
<feature type="coiled-coil region" evidence="2">
    <location>
        <begin position="472"/>
        <end position="499"/>
    </location>
</feature>
<dbReference type="PANTHER" id="PTHR37813:SF1">
    <property type="entry name" value="FELS-2 PROPHAGE PROTEIN"/>
    <property type="match status" value="1"/>
</dbReference>
<name>A0A4R4JTB7_9GAMM</name>
<evidence type="ECO:0000313" key="6">
    <source>
        <dbReference type="Proteomes" id="UP000295598"/>
    </source>
</evidence>
<organism evidence="5 6">
    <name type="scientific">Photorhabdus khanii subsp. guanajuatensis</name>
    <dbReference type="NCBI Taxonomy" id="2100166"/>
    <lineage>
        <taxon>Bacteria</taxon>
        <taxon>Pseudomonadati</taxon>
        <taxon>Pseudomonadota</taxon>
        <taxon>Gammaproteobacteria</taxon>
        <taxon>Enterobacterales</taxon>
        <taxon>Morganellaceae</taxon>
        <taxon>Photorhabdus</taxon>
    </lineage>
</organism>
<dbReference type="InterPro" id="IPR010090">
    <property type="entry name" value="Phage_tape_meas"/>
</dbReference>
<dbReference type="RefSeq" id="WP_132354508.1">
    <property type="nucleotide sequence ID" value="NZ_CAWOJO010000016.1"/>
</dbReference>
<protein>
    <submittedName>
        <fullName evidence="5">Phage tail tape measure protein</fullName>
    </submittedName>
</protein>
<accession>A0A4R4JTB7</accession>